<protein>
    <recommendedName>
        <fullName evidence="2">FHA domain-containing protein</fullName>
    </recommendedName>
</protein>
<feature type="region of interest" description="Disordered" evidence="1">
    <location>
        <begin position="151"/>
        <end position="267"/>
    </location>
</feature>
<dbReference type="Pfam" id="PF00498">
    <property type="entry name" value="FHA"/>
    <property type="match status" value="1"/>
</dbReference>
<feature type="compositionally biased region" description="Polar residues" evidence="1">
    <location>
        <begin position="1"/>
        <end position="11"/>
    </location>
</feature>
<evidence type="ECO:0000259" key="2">
    <source>
        <dbReference type="PROSITE" id="PS50006"/>
    </source>
</evidence>
<keyword evidence="4" id="KW-1185">Reference proteome</keyword>
<feature type="compositionally biased region" description="Polar residues" evidence="1">
    <location>
        <begin position="192"/>
        <end position="218"/>
    </location>
</feature>
<dbReference type="AlphaFoldDB" id="A0AAV9P5W4"/>
<dbReference type="InterPro" id="IPR000253">
    <property type="entry name" value="FHA_dom"/>
</dbReference>
<feature type="region of interest" description="Disordered" evidence="1">
    <location>
        <begin position="304"/>
        <end position="405"/>
    </location>
</feature>
<dbReference type="SMART" id="SM00240">
    <property type="entry name" value="FHA"/>
    <property type="match status" value="1"/>
</dbReference>
<evidence type="ECO:0000313" key="4">
    <source>
        <dbReference type="Proteomes" id="UP001337655"/>
    </source>
</evidence>
<dbReference type="Proteomes" id="UP001337655">
    <property type="component" value="Unassembled WGS sequence"/>
</dbReference>
<dbReference type="RefSeq" id="XP_064657822.1">
    <property type="nucleotide sequence ID" value="XM_064804021.1"/>
</dbReference>
<sequence length="713" mass="76653">MPIDLQHSQSHLTTAPPPLPPRPTLDITLTAAKSPSDVRTITLYRHDPIVIGRASRSRDKNLEPSPSNTLFDCPVVSRYHADLELIRRPPPLDDAVIIKDIGSMHGTKVNDRILEEGEERLLKNGDRIKLGEKVTRGDDSHDGVELIYASMNPGDSQTSYTMRASQPTGTFRVPSPEADDSDVHSVGGASVSERNQSSSAKTTPEQGQVKLGSQQQPINLDDAVKTRPEATGSRTDAEILLSQPSHTRKSPPRPTISIPRHQDSNRVVPDTFEDNNDYYQSASVHDPQSANYIPLLSSYEEPEKHYDESNWGSQSDAGFDDYSSDGNLYDGRDVSEDENECVEKQPSPELGSPDDFARSSYPTRESHPGVWPARSDSYGCFATRSASQQSQPATKPAPSHTYAPPPSAFNASAYYGSGLRTDYRNSSRWDVEPSAFSVRPYAAQDDRAPSYGQPAFGFGSVTGAPRPKTSPFSPLTPENVTSIQPNVFGHRFDGPITWTGPAYDMATGPTQRPFGSAGAFQSQEANAPTTSNKINISDIVENNTSTKMSTEPQPSAKPAQSVGDLLAGARADIIDANAMTASAFNQALLTAAEALKARSSGKKRKADDTADDMADSIPNESINLDELASPVSPTNPSGLTSFTSVRDADIVAPPAKKIKTAPKKKIAVTKKKSRVATAAKIAGGTVGGMVMGGVATMAFLCSPLAERAIEWLA</sequence>
<evidence type="ECO:0000256" key="1">
    <source>
        <dbReference type="SAM" id="MobiDB-lite"/>
    </source>
</evidence>
<gene>
    <name evidence="3" type="ORF">LTR77_006781</name>
</gene>
<dbReference type="EMBL" id="JAVRRT010000010">
    <property type="protein sequence ID" value="KAK5168212.1"/>
    <property type="molecule type" value="Genomic_DNA"/>
</dbReference>
<comment type="caution">
    <text evidence="3">The sequence shown here is derived from an EMBL/GenBank/DDBJ whole genome shotgun (WGS) entry which is preliminary data.</text>
</comment>
<dbReference type="CDD" id="cd00060">
    <property type="entry name" value="FHA"/>
    <property type="match status" value="1"/>
</dbReference>
<reference evidence="3 4" key="1">
    <citation type="submission" date="2023-08" db="EMBL/GenBank/DDBJ databases">
        <title>Black Yeasts Isolated from many extreme environments.</title>
        <authorList>
            <person name="Coleine C."/>
            <person name="Stajich J.E."/>
            <person name="Selbmann L."/>
        </authorList>
    </citation>
    <scope>NUCLEOTIDE SEQUENCE [LARGE SCALE GENOMIC DNA]</scope>
    <source>
        <strain evidence="3 4">CCFEE 5935</strain>
    </source>
</reference>
<proteinExistence type="predicted"/>
<feature type="compositionally biased region" description="Polar residues" evidence="1">
    <location>
        <begin position="384"/>
        <end position="393"/>
    </location>
</feature>
<evidence type="ECO:0000313" key="3">
    <source>
        <dbReference type="EMBL" id="KAK5168212.1"/>
    </source>
</evidence>
<feature type="compositionally biased region" description="Polar residues" evidence="1">
    <location>
        <begin position="631"/>
        <end position="642"/>
    </location>
</feature>
<feature type="domain" description="FHA" evidence="2">
    <location>
        <begin position="49"/>
        <end position="114"/>
    </location>
</feature>
<dbReference type="InterPro" id="IPR008984">
    <property type="entry name" value="SMAD_FHA_dom_sf"/>
</dbReference>
<dbReference type="PROSITE" id="PS50006">
    <property type="entry name" value="FHA_DOMAIN"/>
    <property type="match status" value="1"/>
</dbReference>
<dbReference type="SUPFAM" id="SSF49879">
    <property type="entry name" value="SMAD/FHA domain"/>
    <property type="match status" value="1"/>
</dbReference>
<dbReference type="Gene3D" id="2.60.200.20">
    <property type="match status" value="1"/>
</dbReference>
<accession>A0AAV9P5W4</accession>
<feature type="compositionally biased region" description="Polar residues" evidence="1">
    <location>
        <begin position="153"/>
        <end position="169"/>
    </location>
</feature>
<feature type="region of interest" description="Disordered" evidence="1">
    <location>
        <begin position="623"/>
        <end position="642"/>
    </location>
</feature>
<dbReference type="GeneID" id="89928120"/>
<name>A0AAV9P5W4_9PEZI</name>
<organism evidence="3 4">
    <name type="scientific">Saxophila tyrrhenica</name>
    <dbReference type="NCBI Taxonomy" id="1690608"/>
    <lineage>
        <taxon>Eukaryota</taxon>
        <taxon>Fungi</taxon>
        <taxon>Dikarya</taxon>
        <taxon>Ascomycota</taxon>
        <taxon>Pezizomycotina</taxon>
        <taxon>Dothideomycetes</taxon>
        <taxon>Dothideomycetidae</taxon>
        <taxon>Mycosphaerellales</taxon>
        <taxon>Extremaceae</taxon>
        <taxon>Saxophila</taxon>
    </lineage>
</organism>
<feature type="region of interest" description="Disordered" evidence="1">
    <location>
        <begin position="1"/>
        <end position="23"/>
    </location>
</feature>
<feature type="region of interest" description="Disordered" evidence="1">
    <location>
        <begin position="597"/>
        <end position="617"/>
    </location>
</feature>